<gene>
    <name evidence="2" type="ORF">AB1Y20_013505</name>
</gene>
<dbReference type="Proteomes" id="UP001515480">
    <property type="component" value="Unassembled WGS sequence"/>
</dbReference>
<evidence type="ECO:0000313" key="2">
    <source>
        <dbReference type="EMBL" id="KAL1498986.1"/>
    </source>
</evidence>
<accession>A0AB34IJ86</accession>
<feature type="coiled-coil region" evidence="1">
    <location>
        <begin position="211"/>
        <end position="269"/>
    </location>
</feature>
<name>A0AB34IJ86_PRYPA</name>
<evidence type="ECO:0000313" key="3">
    <source>
        <dbReference type="Proteomes" id="UP001515480"/>
    </source>
</evidence>
<organism evidence="2 3">
    <name type="scientific">Prymnesium parvum</name>
    <name type="common">Toxic golden alga</name>
    <dbReference type="NCBI Taxonomy" id="97485"/>
    <lineage>
        <taxon>Eukaryota</taxon>
        <taxon>Haptista</taxon>
        <taxon>Haptophyta</taxon>
        <taxon>Prymnesiophyceae</taxon>
        <taxon>Prymnesiales</taxon>
        <taxon>Prymnesiaceae</taxon>
        <taxon>Prymnesium</taxon>
    </lineage>
</organism>
<dbReference type="AlphaFoldDB" id="A0AB34IJ86"/>
<dbReference type="EMBL" id="JBGBPQ010000026">
    <property type="protein sequence ID" value="KAL1498986.1"/>
    <property type="molecule type" value="Genomic_DNA"/>
</dbReference>
<keyword evidence="1" id="KW-0175">Coiled coil</keyword>
<protein>
    <submittedName>
        <fullName evidence="2">Uncharacterized protein</fullName>
    </submittedName>
</protein>
<reference evidence="2 3" key="1">
    <citation type="journal article" date="2024" name="Science">
        <title>Giant polyketide synthase enzymes in the biosynthesis of giant marine polyether toxins.</title>
        <authorList>
            <person name="Fallon T.R."/>
            <person name="Shende V.V."/>
            <person name="Wierzbicki I.H."/>
            <person name="Pendleton A.L."/>
            <person name="Watervoot N.F."/>
            <person name="Auber R.P."/>
            <person name="Gonzalez D.J."/>
            <person name="Wisecaver J.H."/>
            <person name="Moore B.S."/>
        </authorList>
    </citation>
    <scope>NUCLEOTIDE SEQUENCE [LARGE SCALE GENOMIC DNA]</scope>
    <source>
        <strain evidence="2 3">12B1</strain>
    </source>
</reference>
<proteinExistence type="predicted"/>
<sequence>MSRLAAFASFCSQSPPCKSPMLNDVDVSPICIKTPPSCAMSAVVVVEAVEEPRVLSHELQLPHSLKLDPAAQEFRPELRTTQAVISSLTKQGHHLSVAAPSFVPRQLQNTQSLAPPQLPMPTESATRIPNTSCGQSVLLEDSSQARISGCLDRMRQIHARVPSILGFAEMPPQPALSTPVAKDEEGSTAPPMMSFTLPPASLMPIPPAPGTAVLRTQLQKMSRELEAMKLQAANEKKVKELECKLSNRLEELERETSSQRIVIAALRKKLHAERLCSSEQMTALRDAVHDTTEQNEQALLQIIRPPPHR</sequence>
<evidence type="ECO:0000256" key="1">
    <source>
        <dbReference type="SAM" id="Coils"/>
    </source>
</evidence>
<keyword evidence="3" id="KW-1185">Reference proteome</keyword>
<comment type="caution">
    <text evidence="2">The sequence shown here is derived from an EMBL/GenBank/DDBJ whole genome shotgun (WGS) entry which is preliminary data.</text>
</comment>